<feature type="transmembrane region" description="Helical" evidence="1">
    <location>
        <begin position="110"/>
        <end position="130"/>
    </location>
</feature>
<gene>
    <name evidence="2" type="ORF">KCX74_14960</name>
</gene>
<feature type="transmembrane region" description="Helical" evidence="1">
    <location>
        <begin position="6"/>
        <end position="25"/>
    </location>
</feature>
<feature type="transmembrane region" description="Helical" evidence="1">
    <location>
        <begin position="72"/>
        <end position="98"/>
    </location>
</feature>
<dbReference type="AlphaFoldDB" id="A0A941DVA6"/>
<dbReference type="EMBL" id="JAGSOT010000050">
    <property type="protein sequence ID" value="MBR7797335.1"/>
    <property type="molecule type" value="Genomic_DNA"/>
</dbReference>
<name>A0A941DVA6_9BACI</name>
<feature type="transmembrane region" description="Helical" evidence="1">
    <location>
        <begin position="37"/>
        <end position="56"/>
    </location>
</feature>
<protein>
    <submittedName>
        <fullName evidence="2">Uncharacterized protein</fullName>
    </submittedName>
</protein>
<keyword evidence="1" id="KW-1133">Transmembrane helix</keyword>
<evidence type="ECO:0000313" key="2">
    <source>
        <dbReference type="EMBL" id="MBR7797335.1"/>
    </source>
</evidence>
<sequence length="262" mass="30556">MIFILLVIILYSVPFIWVLWSFINVKNNKREKVKWKYPILLFLLLILLSIIGNVYLSSTYTIPFLQTSMESMIWLIVAAVFLGIIALINVFVTLSLRNKNVSKQFHNPRVIWKLIGGMALFLGFLFIWFMPFGQKLSYVMALEQAMNATENANGSEEITLSLVKSESNCLTKRNCSNEQFHNVIYVKNNMDEPKEIQIKIRALDKDQQELKVIDSKIMEVGANELQMVKTEETNQQSSIWNQYSFQTDDRMYYFQHHFAIGK</sequence>
<keyword evidence="3" id="KW-1185">Reference proteome</keyword>
<keyword evidence="1" id="KW-0812">Transmembrane</keyword>
<dbReference type="Proteomes" id="UP000675284">
    <property type="component" value="Unassembled WGS sequence"/>
</dbReference>
<comment type="caution">
    <text evidence="2">The sequence shown here is derived from an EMBL/GenBank/DDBJ whole genome shotgun (WGS) entry which is preliminary data.</text>
</comment>
<organism evidence="2 3">
    <name type="scientific">Virgibacillus salarius</name>
    <dbReference type="NCBI Taxonomy" id="447199"/>
    <lineage>
        <taxon>Bacteria</taxon>
        <taxon>Bacillati</taxon>
        <taxon>Bacillota</taxon>
        <taxon>Bacilli</taxon>
        <taxon>Bacillales</taxon>
        <taxon>Bacillaceae</taxon>
        <taxon>Virgibacillus</taxon>
    </lineage>
</organism>
<dbReference type="RefSeq" id="WP_121605364.1">
    <property type="nucleotide sequence ID" value="NZ_JAGSOT010000050.1"/>
</dbReference>
<evidence type="ECO:0000313" key="3">
    <source>
        <dbReference type="Proteomes" id="UP000675284"/>
    </source>
</evidence>
<proteinExistence type="predicted"/>
<evidence type="ECO:0000256" key="1">
    <source>
        <dbReference type="SAM" id="Phobius"/>
    </source>
</evidence>
<accession>A0A941DVA6</accession>
<keyword evidence="1" id="KW-0472">Membrane</keyword>
<reference evidence="2" key="1">
    <citation type="submission" date="2021-04" db="EMBL/GenBank/DDBJ databases">
        <title>Isolation and polyphasic classification of algal microorganism.</title>
        <authorList>
            <person name="Wang S."/>
        </authorList>
    </citation>
    <scope>NUCLEOTIDE SEQUENCE</scope>
    <source>
        <strain evidence="2">720a</strain>
    </source>
</reference>